<dbReference type="EMBL" id="CAJVPY010006174">
    <property type="protein sequence ID" value="CAG8657851.1"/>
    <property type="molecule type" value="Genomic_DNA"/>
</dbReference>
<sequence length="303" mass="33717">MSCCVDNIVKITQVRQTDKDESNFSVVWALGVYPVESEDHEIEVTLFVPVNKDERDPNTQSVFVRGEFYSVCGKVVSGMTALSSMHLTLQRDLGSNHCSLKVSLVGVAQNFPKKIDSESAMFKLLYLMNSVCPNESVLFVVGHMEDLNVYAVDTSFVDFCSVGKRKISSLNDSQSTSGLYRSVHSKFLTVHQNVIEKPPGVFLGEVDKLLVDLDVTSSCSRHTRVENVEDDDLYVKDINFVYSNCKQSVVDSKVHVNNIDEHDISGANVSGRNICDSGKENKGKEKVIQPVVHNMRSRVEAVK</sequence>
<gene>
    <name evidence="1" type="ORF">DERYTH_LOCUS10547</name>
</gene>
<dbReference type="OrthoDB" id="2397048at2759"/>
<comment type="caution">
    <text evidence="1">The sequence shown here is derived from an EMBL/GenBank/DDBJ whole genome shotgun (WGS) entry which is preliminary data.</text>
</comment>
<accession>A0A9N9DYC0</accession>
<protein>
    <submittedName>
        <fullName evidence="1">27633_t:CDS:1</fullName>
    </submittedName>
</protein>
<dbReference type="AlphaFoldDB" id="A0A9N9DYC0"/>
<dbReference type="Proteomes" id="UP000789405">
    <property type="component" value="Unassembled WGS sequence"/>
</dbReference>
<name>A0A9N9DYC0_9GLOM</name>
<keyword evidence="2" id="KW-1185">Reference proteome</keyword>
<reference evidence="1" key="1">
    <citation type="submission" date="2021-06" db="EMBL/GenBank/DDBJ databases">
        <authorList>
            <person name="Kallberg Y."/>
            <person name="Tangrot J."/>
            <person name="Rosling A."/>
        </authorList>
    </citation>
    <scope>NUCLEOTIDE SEQUENCE</scope>
    <source>
        <strain evidence="1">MA453B</strain>
    </source>
</reference>
<feature type="non-terminal residue" evidence="1">
    <location>
        <position position="303"/>
    </location>
</feature>
<proteinExistence type="predicted"/>
<evidence type="ECO:0000313" key="2">
    <source>
        <dbReference type="Proteomes" id="UP000789405"/>
    </source>
</evidence>
<organism evidence="1 2">
    <name type="scientific">Dentiscutata erythropus</name>
    <dbReference type="NCBI Taxonomy" id="1348616"/>
    <lineage>
        <taxon>Eukaryota</taxon>
        <taxon>Fungi</taxon>
        <taxon>Fungi incertae sedis</taxon>
        <taxon>Mucoromycota</taxon>
        <taxon>Glomeromycotina</taxon>
        <taxon>Glomeromycetes</taxon>
        <taxon>Diversisporales</taxon>
        <taxon>Gigasporaceae</taxon>
        <taxon>Dentiscutata</taxon>
    </lineage>
</organism>
<evidence type="ECO:0000313" key="1">
    <source>
        <dbReference type="EMBL" id="CAG8657851.1"/>
    </source>
</evidence>